<dbReference type="GeneID" id="112540039"/>
<name>A0A9F5MNG0_PYTBI</name>
<dbReference type="OrthoDB" id="1107553at2759"/>
<dbReference type="Proteomes" id="UP000695026">
    <property type="component" value="Unplaced"/>
</dbReference>
<dbReference type="GO" id="GO:0019005">
    <property type="term" value="C:SCF ubiquitin ligase complex"/>
    <property type="evidence" value="ECO:0007669"/>
    <property type="project" value="TreeGrafter"/>
</dbReference>
<proteinExistence type="predicted"/>
<evidence type="ECO:0000313" key="3">
    <source>
        <dbReference type="RefSeq" id="XP_025018769.1"/>
    </source>
</evidence>
<dbReference type="GO" id="GO:0036503">
    <property type="term" value="P:ERAD pathway"/>
    <property type="evidence" value="ECO:0007669"/>
    <property type="project" value="TreeGrafter"/>
</dbReference>
<dbReference type="InterPro" id="IPR039752">
    <property type="entry name" value="F-box_only"/>
</dbReference>
<feature type="domain" description="FBA" evidence="1">
    <location>
        <begin position="1"/>
        <end position="141"/>
    </location>
</feature>
<protein>
    <submittedName>
        <fullName evidence="3">F-box only protein 6-like isoform X1</fullName>
    </submittedName>
</protein>
<dbReference type="SMART" id="SM01198">
    <property type="entry name" value="FBA"/>
    <property type="match status" value="1"/>
</dbReference>
<dbReference type="InterPro" id="IPR008979">
    <property type="entry name" value="Galactose-bd-like_sf"/>
</dbReference>
<dbReference type="InterPro" id="IPR007397">
    <property type="entry name" value="F-box-assoc_dom"/>
</dbReference>
<dbReference type="GO" id="GO:0061630">
    <property type="term" value="F:ubiquitin protein ligase activity"/>
    <property type="evidence" value="ECO:0007669"/>
    <property type="project" value="TreeGrafter"/>
</dbReference>
<dbReference type="KEGG" id="pbi:112540039"/>
<gene>
    <name evidence="3" type="primary">LOC112540039</name>
</gene>
<dbReference type="Pfam" id="PF04300">
    <property type="entry name" value="FBA"/>
    <property type="match status" value="1"/>
</dbReference>
<reference evidence="3" key="1">
    <citation type="submission" date="2025-08" db="UniProtKB">
        <authorList>
            <consortium name="RefSeq"/>
        </authorList>
    </citation>
    <scope>IDENTIFICATION</scope>
    <source>
        <tissue evidence="3">Liver</tissue>
    </source>
</reference>
<dbReference type="AlphaFoldDB" id="A0A9F5MNG0"/>
<organism evidence="2 3">
    <name type="scientific">Python bivittatus</name>
    <name type="common">Burmese python</name>
    <name type="synonym">Python molurus bivittatus</name>
    <dbReference type="NCBI Taxonomy" id="176946"/>
    <lineage>
        <taxon>Eukaryota</taxon>
        <taxon>Metazoa</taxon>
        <taxon>Chordata</taxon>
        <taxon>Craniata</taxon>
        <taxon>Vertebrata</taxon>
        <taxon>Euteleostomi</taxon>
        <taxon>Lepidosauria</taxon>
        <taxon>Squamata</taxon>
        <taxon>Bifurcata</taxon>
        <taxon>Unidentata</taxon>
        <taxon>Episquamata</taxon>
        <taxon>Toxicofera</taxon>
        <taxon>Serpentes</taxon>
        <taxon>Henophidia</taxon>
        <taxon>Pythonidae</taxon>
        <taxon>Python</taxon>
    </lineage>
</organism>
<dbReference type="RefSeq" id="XP_025018769.1">
    <property type="nucleotide sequence ID" value="XM_025163001.1"/>
</dbReference>
<dbReference type="PANTHER" id="PTHR12125">
    <property type="entry name" value="F-BOX ONLY PROTEIN 6-LIKE PROTEIN"/>
    <property type="match status" value="1"/>
</dbReference>
<dbReference type="SUPFAM" id="SSF49785">
    <property type="entry name" value="Galactose-binding domain-like"/>
    <property type="match status" value="1"/>
</dbReference>
<dbReference type="GO" id="GO:0031146">
    <property type="term" value="P:SCF-dependent proteasomal ubiquitin-dependent protein catabolic process"/>
    <property type="evidence" value="ECO:0007669"/>
    <property type="project" value="TreeGrafter"/>
</dbReference>
<dbReference type="GO" id="GO:0006516">
    <property type="term" value="P:glycoprotein catabolic process"/>
    <property type="evidence" value="ECO:0007669"/>
    <property type="project" value="TreeGrafter"/>
</dbReference>
<keyword evidence="2" id="KW-1185">Reference proteome</keyword>
<dbReference type="Gene3D" id="2.60.120.260">
    <property type="entry name" value="Galactose-binding domain-like"/>
    <property type="match status" value="1"/>
</dbReference>
<sequence>MTKTEGGQALILNYLPLWFSLCTKSQLIALKDEGYWDELMDEAEPIVVVTDWFYSGSGCCYQMCVKLLSGDFSVIEEICTGDVFEREMKTERWFKVSHIFDLTPGMGVRHVLSQHQGLYMNGKPPGDGGVKITQSRLTIGPYSLD</sequence>
<evidence type="ECO:0000313" key="2">
    <source>
        <dbReference type="Proteomes" id="UP000695026"/>
    </source>
</evidence>
<accession>A0A9F5MNG0</accession>
<dbReference type="GO" id="GO:0005737">
    <property type="term" value="C:cytoplasm"/>
    <property type="evidence" value="ECO:0007669"/>
    <property type="project" value="UniProtKB-ARBA"/>
</dbReference>
<dbReference type="PANTHER" id="PTHR12125:SF12">
    <property type="entry name" value="F-BOX ONLY PROTEIN 6"/>
    <property type="match status" value="1"/>
</dbReference>
<dbReference type="PROSITE" id="PS51114">
    <property type="entry name" value="FBA"/>
    <property type="match status" value="1"/>
</dbReference>
<evidence type="ECO:0000259" key="1">
    <source>
        <dbReference type="PROSITE" id="PS51114"/>
    </source>
</evidence>